<dbReference type="InterPro" id="IPR008979">
    <property type="entry name" value="Galactose-bd-like_sf"/>
</dbReference>
<dbReference type="Pfam" id="PF18368">
    <property type="entry name" value="Ig_GlcNase"/>
    <property type="match status" value="1"/>
</dbReference>
<dbReference type="SUPFAM" id="SSF51445">
    <property type="entry name" value="(Trans)glycosidases"/>
    <property type="match status" value="1"/>
</dbReference>
<dbReference type="InterPro" id="IPR036156">
    <property type="entry name" value="Beta-gal/glucu_dom_sf"/>
</dbReference>
<feature type="domain" description="F5/8 type C" evidence="5">
    <location>
        <begin position="636"/>
        <end position="726"/>
    </location>
</feature>
<evidence type="ECO:0000313" key="7">
    <source>
        <dbReference type="Proteomes" id="UP000749040"/>
    </source>
</evidence>
<comment type="caution">
    <text evidence="6">The sequence shown here is derived from an EMBL/GenBank/DDBJ whole genome shotgun (WGS) entry which is preliminary data.</text>
</comment>
<dbReference type="Pfam" id="PF22666">
    <property type="entry name" value="Glyco_hydro_2_N2"/>
    <property type="match status" value="1"/>
</dbReference>
<feature type="region of interest" description="Disordered" evidence="4">
    <location>
        <begin position="1"/>
        <end position="32"/>
    </location>
</feature>
<dbReference type="EMBL" id="JADKYB010000019">
    <property type="protein sequence ID" value="MBM9508711.1"/>
    <property type="molecule type" value="Genomic_DNA"/>
</dbReference>
<dbReference type="Proteomes" id="UP000749040">
    <property type="component" value="Unassembled WGS sequence"/>
</dbReference>
<evidence type="ECO:0000256" key="4">
    <source>
        <dbReference type="SAM" id="MobiDB-lite"/>
    </source>
</evidence>
<feature type="region of interest" description="Disordered" evidence="4">
    <location>
        <begin position="649"/>
        <end position="676"/>
    </location>
</feature>
<evidence type="ECO:0000259" key="5">
    <source>
        <dbReference type="PROSITE" id="PS50022"/>
    </source>
</evidence>
<keyword evidence="2" id="KW-0378">Hydrolase</keyword>
<dbReference type="InterPro" id="IPR006311">
    <property type="entry name" value="TAT_signal"/>
</dbReference>
<dbReference type="SUPFAM" id="SSF49785">
    <property type="entry name" value="Galactose-binding domain-like"/>
    <property type="match status" value="3"/>
</dbReference>
<keyword evidence="7" id="KW-1185">Reference proteome</keyword>
<sequence>MKELPVRDPVPPQAPSPGEPPSDQSGGGSGLSRRRFLAANTTVLAAWGAGVLLPAALARAAEPGAGSGPDADLARYRPVTVSSQAYAATVPSFAVDGFDATGVRGSGWRAGPGDPQWIAVDLEAVCTVTAVDLVFEATASDVPYLPPSGAHSREGSLGNEIQSSCATAFTLEVSTDNSTWRTVHQEDDGRGGTVTLPLDPPARGRYVRMTATKRSSAAPLGLNGLRVHGTAAGRRPDAEGWTDWHTPPGPPPELTVAADGTVPVESGWSVTTDDFAPSTDGAVLSGQGVDVSDWLPATVPGTVLAALVEQGKLPDPVRGRNNLRIPEALSRHSWWYRRVFRLPAGLDRRAGRRVRLEFDGVNHHAEFWFNGSRLGEITHPFARAAFDITGLLRPGEAENVLAVRVDPMPYPGSPADKGQTGDSWLDAGSGTMNRNSPTYMSISGWDWMPPVRDRATGIWNHVRLRSTGTAVVTDPYVSTKLPGHLSTAELTVTVPVTNTAEQDQQVTVTAAFDAGSGRASVRTTVTVPAGATQDVVLAPDRFPALRVDHPRLWWPNGYGDPVLHDMTVSAAVDGADSDERTFRFGIRQFGFDFSMPIPMTNGHGLQTLDFTAVQGRYVRLTAAHRATQYGISMWTLSVYAAGDHTTDLARGKPATASSTDSSAGPPGNVTDGDSNTRWSSGYADNQWIQLDLGAGADIDHVVIEWEVAYATDFTIQVSPDGQQWTDATHVVQRPVQPLEISVNGTKVFCRGGNWGFDELLRRVLGTRTADTVALHRDQNFTMIRNWTGCSNREEFFAACDENGLLVWNDFWDGWSMDPPDHPTYLALARDTIRAFRNHASLAVWCGANEGAPPAPIDDGVKQAVAQEHPDAFYLGSSADGVVKGHGPYGWTDPGSYYGTGNFGFHTEIGMPVLPVADTMRNLAGDEAAWPIGEVWGAHDWARNGAQSPQSYQQAIEDRLGTSGDLDTFTAKAQLVNYENARAMFEAWNSALWNNASGLLLWMSHPAWYSTVWQTYDYDLDTNGFYHGARKACEPVHVQLRPSDGQITAVNHTPAALTGVTVTATAYDLLGNRLADPVTATADLASSATATGPVAPFPDAFPSPHLVRLELTGADGTALSANTYWRYRRPADLTALTSLSAARVAVTGTRRVRASGQQAGALTATVRNTGTAVAAMVRISLRDRATGRRILPAYVGDNYLWLLPGEEHALTANWPHPTSDGRLPQVVVEGFNVPRSYTG</sequence>
<dbReference type="InterPro" id="IPR043534">
    <property type="entry name" value="EBDG/EBM"/>
</dbReference>
<dbReference type="Pfam" id="PF00754">
    <property type="entry name" value="F5_F8_type_C"/>
    <property type="match status" value="1"/>
</dbReference>
<feature type="domain" description="F5/8 type C" evidence="5">
    <location>
        <begin position="60"/>
        <end position="230"/>
    </location>
</feature>
<reference evidence="6 7" key="1">
    <citation type="submission" date="2021-01" db="EMBL/GenBank/DDBJ databases">
        <title>Streptomyces acididurans sp. nov., isolated from a peat swamp forest soil.</title>
        <authorList>
            <person name="Chantavorakit T."/>
            <person name="Duangmal K."/>
        </authorList>
    </citation>
    <scope>NUCLEOTIDE SEQUENCE [LARGE SCALE GENOMIC DNA]</scope>
    <source>
        <strain evidence="6 7">KK5PA1</strain>
    </source>
</reference>
<dbReference type="PANTHER" id="PTHR43536">
    <property type="entry name" value="MANNOSYLGLYCOPROTEIN ENDO-BETA-MANNOSIDASE"/>
    <property type="match status" value="1"/>
</dbReference>
<dbReference type="Gene3D" id="3.20.20.80">
    <property type="entry name" value="Glycosidases"/>
    <property type="match status" value="1"/>
</dbReference>
<accession>A0ABS2U0H9</accession>
<dbReference type="Pfam" id="PF22633">
    <property type="entry name" value="F5_F8_type_C_2"/>
    <property type="match status" value="1"/>
</dbReference>
<protein>
    <submittedName>
        <fullName evidence="6">Discoidin domain-containing protein</fullName>
    </submittedName>
</protein>
<evidence type="ECO:0000256" key="2">
    <source>
        <dbReference type="ARBA" id="ARBA00022801"/>
    </source>
</evidence>
<comment type="similarity">
    <text evidence="1">Belongs to the glycosyl hydrolase 2 family.</text>
</comment>
<dbReference type="PANTHER" id="PTHR43536:SF1">
    <property type="entry name" value="MANNOSYLGLYCOPROTEIN ENDO-BETA-MANNOSIDASE"/>
    <property type="match status" value="1"/>
</dbReference>
<dbReference type="InterPro" id="IPR006102">
    <property type="entry name" value="Ig-like_GH2"/>
</dbReference>
<feature type="compositionally biased region" description="Pro residues" evidence="4">
    <location>
        <begin position="8"/>
        <end position="20"/>
    </location>
</feature>
<name>A0ABS2U0H9_9ACTN</name>
<evidence type="ECO:0000313" key="6">
    <source>
        <dbReference type="EMBL" id="MBM9508711.1"/>
    </source>
</evidence>
<evidence type="ECO:0000256" key="3">
    <source>
        <dbReference type="ARBA" id="ARBA00023295"/>
    </source>
</evidence>
<dbReference type="Gene3D" id="2.60.40.10">
    <property type="entry name" value="Immunoglobulins"/>
    <property type="match status" value="3"/>
</dbReference>
<dbReference type="Gene3D" id="2.60.120.260">
    <property type="entry name" value="Galactose-binding domain-like"/>
    <property type="match status" value="3"/>
</dbReference>
<dbReference type="InterPro" id="IPR013783">
    <property type="entry name" value="Ig-like_fold"/>
</dbReference>
<dbReference type="InterPro" id="IPR041351">
    <property type="entry name" value="Ig_GlcNase"/>
</dbReference>
<dbReference type="InterPro" id="IPR054593">
    <property type="entry name" value="Beta-mannosidase-like_N2"/>
</dbReference>
<dbReference type="SUPFAM" id="SSF49303">
    <property type="entry name" value="beta-Galactosidase/glucuronidase domain"/>
    <property type="match status" value="3"/>
</dbReference>
<proteinExistence type="inferred from homology"/>
<dbReference type="PROSITE" id="PS50022">
    <property type="entry name" value="FA58C_3"/>
    <property type="match status" value="2"/>
</dbReference>
<dbReference type="InterPro" id="IPR000421">
    <property type="entry name" value="FA58C"/>
</dbReference>
<evidence type="ECO:0000256" key="1">
    <source>
        <dbReference type="ARBA" id="ARBA00007401"/>
    </source>
</evidence>
<dbReference type="PROSITE" id="PS51318">
    <property type="entry name" value="TAT"/>
    <property type="match status" value="1"/>
</dbReference>
<feature type="region of interest" description="Disordered" evidence="4">
    <location>
        <begin position="182"/>
        <end position="202"/>
    </location>
</feature>
<organism evidence="6 7">
    <name type="scientific">Actinacidiphila acididurans</name>
    <dbReference type="NCBI Taxonomy" id="2784346"/>
    <lineage>
        <taxon>Bacteria</taxon>
        <taxon>Bacillati</taxon>
        <taxon>Actinomycetota</taxon>
        <taxon>Actinomycetes</taxon>
        <taxon>Kitasatosporales</taxon>
        <taxon>Streptomycetaceae</taxon>
        <taxon>Actinacidiphila</taxon>
    </lineage>
</organism>
<gene>
    <name evidence="6" type="ORF">ITX44_29990</name>
</gene>
<dbReference type="InterPro" id="IPR017853">
    <property type="entry name" value="GH"/>
</dbReference>
<keyword evidence="3" id="KW-0326">Glycosidase</keyword>
<dbReference type="Pfam" id="PF00703">
    <property type="entry name" value="Glyco_hydro_2"/>
    <property type="match status" value="1"/>
</dbReference>